<keyword evidence="7" id="KW-1185">Reference proteome</keyword>
<evidence type="ECO:0000313" key="7">
    <source>
        <dbReference type="Proteomes" id="UP001611263"/>
    </source>
</evidence>
<evidence type="ECO:0000256" key="5">
    <source>
        <dbReference type="SAM" id="MobiDB-lite"/>
    </source>
</evidence>
<evidence type="ECO:0000256" key="3">
    <source>
        <dbReference type="ARBA" id="ARBA00022490"/>
    </source>
</evidence>
<dbReference type="EMBL" id="JBIRUQ010000002">
    <property type="protein sequence ID" value="MFI1460834.1"/>
    <property type="molecule type" value="Genomic_DNA"/>
</dbReference>
<dbReference type="GeneID" id="93503967"/>
<comment type="caution">
    <text evidence="6">The sequence shown here is derived from an EMBL/GenBank/DDBJ whole genome shotgun (WGS) entry which is preliminary data.</text>
</comment>
<dbReference type="Pfam" id="PF14011">
    <property type="entry name" value="ESX-1_EspG"/>
    <property type="match status" value="1"/>
</dbReference>
<reference evidence="6 7" key="1">
    <citation type="submission" date="2024-10" db="EMBL/GenBank/DDBJ databases">
        <title>The Natural Products Discovery Center: Release of the First 8490 Sequenced Strains for Exploring Actinobacteria Biosynthetic Diversity.</title>
        <authorList>
            <person name="Kalkreuter E."/>
            <person name="Kautsar S.A."/>
            <person name="Yang D."/>
            <person name="Bader C.D."/>
            <person name="Teijaro C.N."/>
            <person name="Fluegel L."/>
            <person name="Davis C.M."/>
            <person name="Simpson J.R."/>
            <person name="Lauterbach L."/>
            <person name="Steele A.D."/>
            <person name="Gui C."/>
            <person name="Meng S."/>
            <person name="Li G."/>
            <person name="Viehrig K."/>
            <person name="Ye F."/>
            <person name="Su P."/>
            <person name="Kiefer A.F."/>
            <person name="Nichols A."/>
            <person name="Cepeda A.J."/>
            <person name="Yan W."/>
            <person name="Fan B."/>
            <person name="Jiang Y."/>
            <person name="Adhikari A."/>
            <person name="Zheng C.-J."/>
            <person name="Schuster L."/>
            <person name="Cowan T.M."/>
            <person name="Smanski M.J."/>
            <person name="Chevrette M.G."/>
            <person name="De Carvalho L.P.S."/>
            <person name="Shen B."/>
        </authorList>
    </citation>
    <scope>NUCLEOTIDE SEQUENCE [LARGE SCALE GENOMIC DNA]</scope>
    <source>
        <strain evidence="6 7">NPDC020568</strain>
    </source>
</reference>
<evidence type="ECO:0000256" key="1">
    <source>
        <dbReference type="ARBA" id="ARBA00004496"/>
    </source>
</evidence>
<gene>
    <name evidence="6" type="ORF">ACH4WX_08920</name>
</gene>
<protein>
    <submittedName>
        <fullName evidence="6">ESX secretion-associated protein EspG</fullName>
    </submittedName>
</protein>
<keyword evidence="3" id="KW-0963">Cytoplasm</keyword>
<accession>A0ABW7TMH3</accession>
<dbReference type="InterPro" id="IPR025734">
    <property type="entry name" value="EspG"/>
</dbReference>
<dbReference type="RefSeq" id="WP_033245923.1">
    <property type="nucleotide sequence ID" value="NZ_JBIRUQ010000002.1"/>
</dbReference>
<evidence type="ECO:0000256" key="4">
    <source>
        <dbReference type="ARBA" id="ARBA00023186"/>
    </source>
</evidence>
<comment type="similarity">
    <text evidence="2">Belongs to the EspG family.</text>
</comment>
<name>A0ABW7TMH3_9NOCA</name>
<proteinExistence type="inferred from homology"/>
<evidence type="ECO:0000313" key="6">
    <source>
        <dbReference type="EMBL" id="MFI1460834.1"/>
    </source>
</evidence>
<organism evidence="6 7">
    <name type="scientific">Nocardia carnea</name>
    <dbReference type="NCBI Taxonomy" id="37328"/>
    <lineage>
        <taxon>Bacteria</taxon>
        <taxon>Bacillati</taxon>
        <taxon>Actinomycetota</taxon>
        <taxon>Actinomycetes</taxon>
        <taxon>Mycobacteriales</taxon>
        <taxon>Nocardiaceae</taxon>
        <taxon>Nocardia</taxon>
    </lineage>
</organism>
<feature type="region of interest" description="Disordered" evidence="5">
    <location>
        <begin position="253"/>
        <end position="287"/>
    </location>
</feature>
<keyword evidence="4" id="KW-0143">Chaperone</keyword>
<sequence length="310" mass="34805">MNDLQWRLDGEMFIQAVHRFERDRLPYPIRVLPLGPSETPPTAEEYERARASAAQRLQTLADDNMLRALRVLLEPQVRIEVHGAYDRGFERVVRIHAGITGQSATLAVQAPGSTKEYGGDIHLQSCAPHELAARVVACLPRCAPGRFSTTVRGTRSDIGQIEYSRHPSRISRIEQINQILRRPRSGVGEIGIFAGPAIDSRPTGNPHGFHWMDLLPQDGRYLLIKHSSEDFTLAPGSPDEITRRIQHAIGTVRRTAPQRASSPQQVIPHETPHPRRELPAQASARRVLSQEDIDADDAYFQERNQRGWLA</sequence>
<dbReference type="Proteomes" id="UP001611263">
    <property type="component" value="Unassembled WGS sequence"/>
</dbReference>
<evidence type="ECO:0000256" key="2">
    <source>
        <dbReference type="ARBA" id="ARBA00006411"/>
    </source>
</evidence>
<comment type="subcellular location">
    <subcellularLocation>
        <location evidence="1">Cytoplasm</location>
    </subcellularLocation>
</comment>